<evidence type="ECO:0000313" key="1">
    <source>
        <dbReference type="EMBL" id="ANC34395.1"/>
    </source>
</evidence>
<accession>A0A161IK61</accession>
<evidence type="ECO:0000313" key="2">
    <source>
        <dbReference type="Proteomes" id="UP000053801"/>
    </source>
</evidence>
<gene>
    <name evidence="1" type="ORF">P029_03410</name>
</gene>
<reference evidence="1 2" key="2">
    <citation type="journal article" date="2014" name="Pathogens">
        <title>Comparative Genomics Identifies a Potential Marker of Human-Virulent Anaplasma phagocytophilum.</title>
        <authorList>
            <person name="Al-Khedery B."/>
            <person name="Barbet A.F."/>
        </authorList>
    </citation>
    <scope>NUCLEOTIDE SEQUENCE [LARGE SCALE GENOMIC DNA]</scope>
    <source>
        <strain evidence="1 2">Norway variant2</strain>
    </source>
</reference>
<dbReference type="EMBL" id="CP015376">
    <property type="protein sequence ID" value="ANC34395.1"/>
    <property type="molecule type" value="Genomic_DNA"/>
</dbReference>
<proteinExistence type="predicted"/>
<dbReference type="AlphaFoldDB" id="A0A161IK61"/>
<evidence type="ECO:0008006" key="3">
    <source>
        <dbReference type="Google" id="ProtNLM"/>
    </source>
</evidence>
<sequence length="451" mass="48793">MLYVQRVCYGGVMHSSMGPISKTYRVYSSVEGNLESGKLTKRTVALYCSWLLEKSLDDLRKVVEAPKEGAIIPSLVKVALKNVKGVHDDICKAREGAASDITKTLVDGGDDLLSKLRTALLYLAHTRSELLPNEGTAGASVTALSAASYNVASALSILQSNISLPDKASTETRDRLCMLLDSLSGSVEIIPNDALKRSLRGATGGFVSPSEVKGALLLAIEELRSMVYTMHNGADKDARGSVQGALEVLMNPIKRVVGEISQRPGIDSRTSWSCALVAQLMDNIQEGFEGYANDTHTWDFAVPDEKCIRSNVTCAFASARRLLASCISVPPEERPLSYKHIVQCGGRLYDVYSFLGTCESIDLTNPQNVDNILPALNEARKALNKVAPSDLPGDRDAEAYARVREALSQACQRCNIRQFEHDTLDPAPSTGQNDLSIEGLEAASASHDLHH</sequence>
<organism evidence="1 2">
    <name type="scientific">Anaplasma phagocytophilum str. Norway variant2</name>
    <dbReference type="NCBI Taxonomy" id="1392507"/>
    <lineage>
        <taxon>Bacteria</taxon>
        <taxon>Pseudomonadati</taxon>
        <taxon>Pseudomonadota</taxon>
        <taxon>Alphaproteobacteria</taxon>
        <taxon>Rickettsiales</taxon>
        <taxon>Anaplasmataceae</taxon>
        <taxon>Anaplasma</taxon>
        <taxon>phagocytophilum group</taxon>
    </lineage>
</organism>
<reference evidence="1 2" key="1">
    <citation type="journal article" date="2013" name="Pathogens">
        <title>An Emerging Tick-Borne Disease of Humans Is Caused by a Subset of Strains with Conserved Genome Structure.</title>
        <authorList>
            <person name="Barbet A.F."/>
            <person name="Al-Khedery B."/>
            <person name="Stuen S."/>
            <person name="Granquist E.G."/>
            <person name="Felsheim R.F."/>
            <person name="Munderloh U.G."/>
        </authorList>
    </citation>
    <scope>NUCLEOTIDE SEQUENCE [LARGE SCALE GENOMIC DNA]</scope>
    <source>
        <strain evidence="1 2">Norway variant2</strain>
    </source>
</reference>
<name>A0A161IK61_ANAPH</name>
<dbReference type="Proteomes" id="UP000053801">
    <property type="component" value="Chromosome"/>
</dbReference>
<protein>
    <recommendedName>
        <fullName evidence="3">HGE-14 protein</fullName>
    </recommendedName>
</protein>